<dbReference type="Gene3D" id="3.40.50.2300">
    <property type="match status" value="1"/>
</dbReference>
<dbReference type="PROSITE" id="PS50110">
    <property type="entry name" value="RESPONSE_REGULATORY"/>
    <property type="match status" value="1"/>
</dbReference>
<proteinExistence type="predicted"/>
<gene>
    <name evidence="3" type="ORF">DXH78_08580</name>
</gene>
<dbReference type="InterPro" id="IPR001789">
    <property type="entry name" value="Sig_transdc_resp-reg_receiver"/>
</dbReference>
<dbReference type="InterPro" id="IPR011006">
    <property type="entry name" value="CheY-like_superfamily"/>
</dbReference>
<keyword evidence="1" id="KW-0597">Phosphoprotein</keyword>
<evidence type="ECO:0000313" key="4">
    <source>
        <dbReference type="Proteomes" id="UP000263993"/>
    </source>
</evidence>
<dbReference type="RefSeq" id="WP_115516637.1">
    <property type="nucleotide sequence ID" value="NZ_QRGO01000001.1"/>
</dbReference>
<feature type="modified residue" description="4-aspartylphosphate" evidence="1">
    <location>
        <position position="66"/>
    </location>
</feature>
<dbReference type="EMBL" id="QRGO01000001">
    <property type="protein sequence ID" value="RDV04613.1"/>
    <property type="molecule type" value="Genomic_DNA"/>
</dbReference>
<dbReference type="SUPFAM" id="SSF52172">
    <property type="entry name" value="CheY-like"/>
    <property type="match status" value="1"/>
</dbReference>
<keyword evidence="4" id="KW-1185">Reference proteome</keyword>
<dbReference type="PANTHER" id="PTHR43228">
    <property type="entry name" value="TWO-COMPONENT RESPONSE REGULATOR"/>
    <property type="match status" value="1"/>
</dbReference>
<name>A0A371BB42_9BRAD</name>
<dbReference type="InterPro" id="IPR052048">
    <property type="entry name" value="ST_Response_Regulator"/>
</dbReference>
<dbReference type="GO" id="GO:0000160">
    <property type="term" value="P:phosphorelay signal transduction system"/>
    <property type="evidence" value="ECO:0007669"/>
    <property type="project" value="InterPro"/>
</dbReference>
<dbReference type="SMART" id="SM00448">
    <property type="entry name" value="REC"/>
    <property type="match status" value="1"/>
</dbReference>
<evidence type="ECO:0000313" key="3">
    <source>
        <dbReference type="EMBL" id="RDV04613.1"/>
    </source>
</evidence>
<evidence type="ECO:0000259" key="2">
    <source>
        <dbReference type="PROSITE" id="PS50110"/>
    </source>
</evidence>
<sequence>MQYDSRELERRLEKLKVLVVDDEPFMRKVVRTLLTGMGVRTIMEAHDGLHGLDAIRREQPDVVILDWNMPGLDGPAFVRMVRSPQTFPMPDIPIIMLTGHGERAKVIEAVEIGVNEFLLKPVSTKALRDRMAAVLLNPRPNIRSGQYYGPAPRRLVDIYRDEDDSKTLIYLN</sequence>
<dbReference type="OrthoDB" id="9786548at2"/>
<dbReference type="Proteomes" id="UP000263993">
    <property type="component" value="Unassembled WGS sequence"/>
</dbReference>
<comment type="caution">
    <text evidence="3">The sequence shown here is derived from an EMBL/GenBank/DDBJ whole genome shotgun (WGS) entry which is preliminary data.</text>
</comment>
<protein>
    <submittedName>
        <fullName evidence="3">Response regulator</fullName>
    </submittedName>
</protein>
<reference evidence="4" key="1">
    <citation type="submission" date="2018-08" db="EMBL/GenBank/DDBJ databases">
        <authorList>
            <person name="Kim S.-J."/>
            <person name="Jung G.-Y."/>
        </authorList>
    </citation>
    <scope>NUCLEOTIDE SEQUENCE [LARGE SCALE GENOMIC DNA]</scope>
    <source>
        <strain evidence="4">GY_H</strain>
    </source>
</reference>
<evidence type="ECO:0000256" key="1">
    <source>
        <dbReference type="PROSITE-ProRule" id="PRU00169"/>
    </source>
</evidence>
<dbReference type="PANTHER" id="PTHR43228:SF1">
    <property type="entry name" value="TWO-COMPONENT RESPONSE REGULATOR ARR22"/>
    <property type="match status" value="1"/>
</dbReference>
<dbReference type="AlphaFoldDB" id="A0A371BB42"/>
<organism evidence="3 4">
    <name type="scientific">Undibacter mobilis</name>
    <dbReference type="NCBI Taxonomy" id="2292256"/>
    <lineage>
        <taxon>Bacteria</taxon>
        <taxon>Pseudomonadati</taxon>
        <taxon>Pseudomonadota</taxon>
        <taxon>Alphaproteobacteria</taxon>
        <taxon>Hyphomicrobiales</taxon>
        <taxon>Nitrobacteraceae</taxon>
        <taxon>Undibacter</taxon>
    </lineage>
</organism>
<feature type="domain" description="Response regulatory" evidence="2">
    <location>
        <begin position="16"/>
        <end position="135"/>
    </location>
</feature>
<accession>A0A371BB42</accession>
<dbReference type="Pfam" id="PF00072">
    <property type="entry name" value="Response_reg"/>
    <property type="match status" value="1"/>
</dbReference>